<keyword evidence="6 7" id="KW-0472">Membrane</keyword>
<dbReference type="Pfam" id="PF00528">
    <property type="entry name" value="BPD_transp_1"/>
    <property type="match status" value="1"/>
</dbReference>
<accession>A0A9D7K2C5</accession>
<reference evidence="9" key="1">
    <citation type="submission" date="2020-10" db="EMBL/GenBank/DDBJ databases">
        <title>Connecting structure to function with the recovery of over 1000 high-quality activated sludge metagenome-assembled genomes encoding full-length rRNA genes using long-read sequencing.</title>
        <authorList>
            <person name="Singleton C.M."/>
            <person name="Petriglieri F."/>
            <person name="Kristensen J.M."/>
            <person name="Kirkegaard R.H."/>
            <person name="Michaelsen T.Y."/>
            <person name="Andersen M.H."/>
            <person name="Karst S.M."/>
            <person name="Dueholm M.S."/>
            <person name="Nielsen P.H."/>
            <person name="Albertsen M."/>
        </authorList>
    </citation>
    <scope>NUCLEOTIDE SEQUENCE</scope>
    <source>
        <strain evidence="9">Hirt_18-Q3-R61-65_BATAC.395</strain>
    </source>
</reference>
<evidence type="ECO:0000256" key="3">
    <source>
        <dbReference type="ARBA" id="ARBA00022475"/>
    </source>
</evidence>
<evidence type="ECO:0000256" key="1">
    <source>
        <dbReference type="ARBA" id="ARBA00004651"/>
    </source>
</evidence>
<feature type="transmembrane region" description="Helical" evidence="7">
    <location>
        <begin position="78"/>
        <end position="98"/>
    </location>
</feature>
<dbReference type="SUPFAM" id="SSF161098">
    <property type="entry name" value="MetI-like"/>
    <property type="match status" value="1"/>
</dbReference>
<keyword evidence="4 7" id="KW-0812">Transmembrane</keyword>
<dbReference type="Proteomes" id="UP000886689">
    <property type="component" value="Unassembled WGS sequence"/>
</dbReference>
<evidence type="ECO:0000256" key="4">
    <source>
        <dbReference type="ARBA" id="ARBA00022692"/>
    </source>
</evidence>
<dbReference type="EMBL" id="JADJUC010000020">
    <property type="protein sequence ID" value="MBK8524973.1"/>
    <property type="molecule type" value="Genomic_DNA"/>
</dbReference>
<dbReference type="PANTHER" id="PTHR30151">
    <property type="entry name" value="ALKANE SULFONATE ABC TRANSPORTER-RELATED, MEMBRANE SUBUNIT"/>
    <property type="match status" value="1"/>
</dbReference>
<dbReference type="InterPro" id="IPR000515">
    <property type="entry name" value="MetI-like"/>
</dbReference>
<organism evidence="9 10">
    <name type="scientific">Candidatus Proximibacter danicus</name>
    <dbReference type="NCBI Taxonomy" id="2954365"/>
    <lineage>
        <taxon>Bacteria</taxon>
        <taxon>Pseudomonadati</taxon>
        <taxon>Pseudomonadota</taxon>
        <taxon>Betaproteobacteria</taxon>
        <taxon>Candidatus Proximibacter</taxon>
    </lineage>
</organism>
<evidence type="ECO:0000313" key="9">
    <source>
        <dbReference type="EMBL" id="MBK8524973.1"/>
    </source>
</evidence>
<dbReference type="InterPro" id="IPR035906">
    <property type="entry name" value="MetI-like_sf"/>
</dbReference>
<dbReference type="GO" id="GO:0055085">
    <property type="term" value="P:transmembrane transport"/>
    <property type="evidence" value="ECO:0007669"/>
    <property type="project" value="InterPro"/>
</dbReference>
<gene>
    <name evidence="9" type="ORF">IPL58_13460</name>
</gene>
<comment type="caution">
    <text evidence="9">The sequence shown here is derived from an EMBL/GenBank/DDBJ whole genome shotgun (WGS) entry which is preliminary data.</text>
</comment>
<sequence length="267" mass="28321">MTLLRAWLAGIPAYLWSGWGAIASLFLFFAAWEAAATVYGVLILPPPGTVFSTLAGLIDSGTAWPELAVTARRALTGLALAIAAGSVLGMLAGVSMTASMMSRPLVTVLLGTPPIAWLVLAMLWFGASDGTPVFTVFIACFPVIFVGALQGTRTLDGHLREMASVFRLPARMKLTDLYLPHVVSYLFPAWITALGTSWKVVVMAELLSSADGVGAALAVSRSHLDTASTLAWICAVVGTLLAVEYLLLEPIKRELESWRQQDAGGLT</sequence>
<protein>
    <submittedName>
        <fullName evidence="9">ABC transporter permease subunit</fullName>
    </submittedName>
</protein>
<dbReference type="AlphaFoldDB" id="A0A9D7K2C5"/>
<feature type="transmembrane region" description="Helical" evidence="7">
    <location>
        <begin position="229"/>
        <end position="248"/>
    </location>
</feature>
<evidence type="ECO:0000313" key="10">
    <source>
        <dbReference type="Proteomes" id="UP000886689"/>
    </source>
</evidence>
<keyword evidence="2 7" id="KW-0813">Transport</keyword>
<dbReference type="PROSITE" id="PS50928">
    <property type="entry name" value="ABC_TM1"/>
    <property type="match status" value="1"/>
</dbReference>
<feature type="transmembrane region" description="Helical" evidence="7">
    <location>
        <begin position="6"/>
        <end position="29"/>
    </location>
</feature>
<feature type="transmembrane region" description="Helical" evidence="7">
    <location>
        <begin position="105"/>
        <end position="127"/>
    </location>
</feature>
<feature type="transmembrane region" description="Helical" evidence="7">
    <location>
        <begin position="133"/>
        <end position="152"/>
    </location>
</feature>
<comment type="similarity">
    <text evidence="7">Belongs to the binding-protein-dependent transport system permease family.</text>
</comment>
<name>A0A9D7K2C5_9PROT</name>
<dbReference type="GO" id="GO:0005886">
    <property type="term" value="C:plasma membrane"/>
    <property type="evidence" value="ECO:0007669"/>
    <property type="project" value="UniProtKB-SubCell"/>
</dbReference>
<dbReference type="PANTHER" id="PTHR30151:SF0">
    <property type="entry name" value="ABC TRANSPORTER PERMEASE PROTEIN MJ0413-RELATED"/>
    <property type="match status" value="1"/>
</dbReference>
<keyword evidence="5 7" id="KW-1133">Transmembrane helix</keyword>
<evidence type="ECO:0000256" key="2">
    <source>
        <dbReference type="ARBA" id="ARBA00022448"/>
    </source>
</evidence>
<evidence type="ECO:0000256" key="5">
    <source>
        <dbReference type="ARBA" id="ARBA00022989"/>
    </source>
</evidence>
<feature type="transmembrane region" description="Helical" evidence="7">
    <location>
        <begin position="36"/>
        <end position="58"/>
    </location>
</feature>
<proteinExistence type="inferred from homology"/>
<evidence type="ECO:0000256" key="6">
    <source>
        <dbReference type="ARBA" id="ARBA00023136"/>
    </source>
</evidence>
<feature type="transmembrane region" description="Helical" evidence="7">
    <location>
        <begin position="177"/>
        <end position="198"/>
    </location>
</feature>
<keyword evidence="3" id="KW-1003">Cell membrane</keyword>
<evidence type="ECO:0000256" key="7">
    <source>
        <dbReference type="RuleBase" id="RU363032"/>
    </source>
</evidence>
<evidence type="ECO:0000259" key="8">
    <source>
        <dbReference type="PROSITE" id="PS50928"/>
    </source>
</evidence>
<dbReference type="Gene3D" id="1.10.3720.10">
    <property type="entry name" value="MetI-like"/>
    <property type="match status" value="1"/>
</dbReference>
<feature type="domain" description="ABC transmembrane type-1" evidence="8">
    <location>
        <begin position="67"/>
        <end position="252"/>
    </location>
</feature>
<comment type="subcellular location">
    <subcellularLocation>
        <location evidence="1 7">Cell membrane</location>
        <topology evidence="1 7">Multi-pass membrane protein</topology>
    </subcellularLocation>
</comment>